<accession>A0ACC0JCM8</accession>
<dbReference type="Proteomes" id="UP001064048">
    <property type="component" value="Chromosome 16"/>
</dbReference>
<organism evidence="1 2">
    <name type="scientific">Choristoneura fumiferana</name>
    <name type="common">Spruce budworm moth</name>
    <name type="synonym">Archips fumiferana</name>
    <dbReference type="NCBI Taxonomy" id="7141"/>
    <lineage>
        <taxon>Eukaryota</taxon>
        <taxon>Metazoa</taxon>
        <taxon>Ecdysozoa</taxon>
        <taxon>Arthropoda</taxon>
        <taxon>Hexapoda</taxon>
        <taxon>Insecta</taxon>
        <taxon>Pterygota</taxon>
        <taxon>Neoptera</taxon>
        <taxon>Endopterygota</taxon>
        <taxon>Lepidoptera</taxon>
        <taxon>Glossata</taxon>
        <taxon>Ditrysia</taxon>
        <taxon>Tortricoidea</taxon>
        <taxon>Tortricidae</taxon>
        <taxon>Tortricinae</taxon>
        <taxon>Choristoneura</taxon>
    </lineage>
</organism>
<protein>
    <submittedName>
        <fullName evidence="1">Uncharacterized protein</fullName>
    </submittedName>
</protein>
<name>A0ACC0JCM8_CHOFU</name>
<gene>
    <name evidence="1" type="ORF">MSG28_009733</name>
</gene>
<sequence>MFLKVVLLACVASVCQAGGLLAPAYGYGAWNPYNNYPAQPAIASQHSNILRSPFNLGQISTYSKAIDTPFSSVRKSDVRVSNPGVAIGGFAPAYHGLAAPLAPAYHGVAAPLVSHVGVSPYGAPVAKVATGGLLGVAYSAAPAVSHMTYTNGLGLAYACEFVDNDVAWVPYKQRPEWIDVTPVPENDGPKPVVVIAHSEKFEDVYGYFRAVLKSNEKSERALQLTKDAVELNPANYTVWQYRRDILKALGTDLQPELEYVESVITHSPKNYQVWHHRRVLVEWLQDPSEELDLTADALILDPKNYHAWQHRQWAIKTFGLYEHEMDFVDNLINLDVRNNSAWNQRYFVMNNHLGWSDMNIQKEICYTMEKIKFVKNNESAWNYLRGLLLHDKRGLSGNCVVTGFCEELYKNQCRSPFLLAFILDICDEAIKKEEIGVFHNPTRGVSLCEDLATKYDKIRSKYWNYVCEKFRKARDELAAKEDPEKVERTI</sequence>
<proteinExistence type="predicted"/>
<comment type="caution">
    <text evidence="1">The sequence shown here is derived from an EMBL/GenBank/DDBJ whole genome shotgun (WGS) entry which is preliminary data.</text>
</comment>
<reference evidence="1 2" key="1">
    <citation type="journal article" date="2022" name="Genome Biol. Evol.">
        <title>The Spruce Budworm Genome: Reconstructing the Evolutionary History of Antifreeze Proteins.</title>
        <authorList>
            <person name="Beliveau C."/>
            <person name="Gagne P."/>
            <person name="Picq S."/>
            <person name="Vernygora O."/>
            <person name="Keeling C.I."/>
            <person name="Pinkney K."/>
            <person name="Doucet D."/>
            <person name="Wen F."/>
            <person name="Johnston J.S."/>
            <person name="Maaroufi H."/>
            <person name="Boyle B."/>
            <person name="Laroche J."/>
            <person name="Dewar K."/>
            <person name="Juretic N."/>
            <person name="Blackburn G."/>
            <person name="Nisole A."/>
            <person name="Brunet B."/>
            <person name="Brandao M."/>
            <person name="Lumley L."/>
            <person name="Duan J."/>
            <person name="Quan G."/>
            <person name="Lucarotti C.J."/>
            <person name="Roe A.D."/>
            <person name="Sperling F.A.H."/>
            <person name="Levesque R.C."/>
            <person name="Cusson M."/>
        </authorList>
    </citation>
    <scope>NUCLEOTIDE SEQUENCE [LARGE SCALE GENOMIC DNA]</scope>
    <source>
        <strain evidence="1">Glfc:IPQL:Cfum</strain>
    </source>
</reference>
<evidence type="ECO:0000313" key="1">
    <source>
        <dbReference type="EMBL" id="KAI8421770.1"/>
    </source>
</evidence>
<evidence type="ECO:0000313" key="2">
    <source>
        <dbReference type="Proteomes" id="UP001064048"/>
    </source>
</evidence>
<keyword evidence="2" id="KW-1185">Reference proteome</keyword>
<dbReference type="EMBL" id="CM046116">
    <property type="protein sequence ID" value="KAI8421770.1"/>
    <property type="molecule type" value="Genomic_DNA"/>
</dbReference>